<organism evidence="8 9">
    <name type="scientific">Pelosinus fermentans B4</name>
    <dbReference type="NCBI Taxonomy" id="1149862"/>
    <lineage>
        <taxon>Bacteria</taxon>
        <taxon>Bacillati</taxon>
        <taxon>Bacillota</taxon>
        <taxon>Negativicutes</taxon>
        <taxon>Selenomonadales</taxon>
        <taxon>Sporomusaceae</taxon>
        <taxon>Pelosinus</taxon>
    </lineage>
</organism>
<dbReference type="EMBL" id="AKVJ01000010">
    <property type="protein sequence ID" value="EIW20139.1"/>
    <property type="molecule type" value="Genomic_DNA"/>
</dbReference>
<gene>
    <name evidence="8" type="ORF">FB4_2571</name>
</gene>
<evidence type="ECO:0000313" key="9">
    <source>
        <dbReference type="Proteomes" id="UP000004324"/>
    </source>
</evidence>
<keyword evidence="4 6" id="KW-1133">Transmembrane helix</keyword>
<comment type="subcellular location">
    <subcellularLocation>
        <location evidence="1">Cell membrane</location>
        <topology evidence="1">Multi-pass membrane protein</topology>
    </subcellularLocation>
</comment>
<keyword evidence="9" id="KW-1185">Reference proteome</keyword>
<dbReference type="InterPro" id="IPR020846">
    <property type="entry name" value="MFS_dom"/>
</dbReference>
<feature type="transmembrane region" description="Helical" evidence="6">
    <location>
        <begin position="181"/>
        <end position="204"/>
    </location>
</feature>
<feature type="transmembrane region" description="Helical" evidence="6">
    <location>
        <begin position="113"/>
        <end position="135"/>
    </location>
</feature>
<dbReference type="Pfam" id="PF07690">
    <property type="entry name" value="MFS_1"/>
    <property type="match status" value="1"/>
</dbReference>
<evidence type="ECO:0000259" key="7">
    <source>
        <dbReference type="PROSITE" id="PS50850"/>
    </source>
</evidence>
<accession>I9LHZ0</accession>
<keyword evidence="2" id="KW-0813">Transport</keyword>
<comment type="caution">
    <text evidence="8">The sequence shown here is derived from an EMBL/GenBank/DDBJ whole genome shotgun (WGS) entry which is preliminary data.</text>
</comment>
<evidence type="ECO:0000256" key="1">
    <source>
        <dbReference type="ARBA" id="ARBA00004651"/>
    </source>
</evidence>
<dbReference type="Gene3D" id="1.20.1250.20">
    <property type="entry name" value="MFS general substrate transporter like domains"/>
    <property type="match status" value="2"/>
</dbReference>
<keyword evidence="5 6" id="KW-0472">Membrane</keyword>
<evidence type="ECO:0000256" key="5">
    <source>
        <dbReference type="ARBA" id="ARBA00023136"/>
    </source>
</evidence>
<dbReference type="GO" id="GO:0022857">
    <property type="term" value="F:transmembrane transporter activity"/>
    <property type="evidence" value="ECO:0007669"/>
    <property type="project" value="InterPro"/>
</dbReference>
<dbReference type="PATRIC" id="fig|1149862.3.peg.861"/>
<keyword evidence="3 6" id="KW-0812">Transmembrane</keyword>
<dbReference type="SUPFAM" id="SSF103473">
    <property type="entry name" value="MFS general substrate transporter"/>
    <property type="match status" value="1"/>
</dbReference>
<dbReference type="OrthoDB" id="9773404at2"/>
<feature type="domain" description="Major facilitator superfamily (MFS) profile" evidence="7">
    <location>
        <begin position="23"/>
        <end position="428"/>
    </location>
</feature>
<dbReference type="CDD" id="cd17319">
    <property type="entry name" value="MFS_ExuT_GudP_like"/>
    <property type="match status" value="1"/>
</dbReference>
<feature type="transmembrane region" description="Helical" evidence="6">
    <location>
        <begin position="89"/>
        <end position="107"/>
    </location>
</feature>
<proteinExistence type="predicted"/>
<dbReference type="InterPro" id="IPR036259">
    <property type="entry name" value="MFS_trans_sf"/>
</dbReference>
<sequence length="451" mass="49073">MSMESVQNKRLADQAMDKAQRKMVPFILLMYVVAFLDRANIGFAKQVLQVDTGLSDAAFAMGAGIFFLGYAIFEVPSNIMMHRFGARAWLARIMITWGVVAAGFAYVETEASFLMLRFLLGLCEAGFFPGIIYYLTFWFSSSRRSTVMGLFYMGAPLSLIFGSPISGLLLDMDGILNFHGWQWMFLVEGLLAVAVGIWSIWYLVDRPQDASWIPDNEKQALIAEIQDEDNNKPKGNVSPLKVLGNPKVLFLCAIYFTVQLSVYGVTFYLPTQVAALLGKKVGTMVGIVSAIPWICALIATVIIPRYSDQSGKRGILAALLMGCGGVGLFISNTSSPVLGIFALSIALAGYVSVQPIFWTMPTRFLSGIAAASAIALINSVGNLGGFIAPNLRVWAEQTFHNSYAGLYAIATLALVGALLLLISIPLGIGQNTTCMRSPIHSSHEPQNKKID</sequence>
<dbReference type="RefSeq" id="WP_007931641.1">
    <property type="nucleotide sequence ID" value="NZ_AKVJ01000010.1"/>
</dbReference>
<evidence type="ECO:0000256" key="2">
    <source>
        <dbReference type="ARBA" id="ARBA00022448"/>
    </source>
</evidence>
<feature type="transmembrane region" description="Helical" evidence="6">
    <location>
        <begin position="315"/>
        <end position="331"/>
    </location>
</feature>
<evidence type="ECO:0000313" key="8">
    <source>
        <dbReference type="EMBL" id="EIW20139.1"/>
    </source>
</evidence>
<feature type="transmembrane region" description="Helical" evidence="6">
    <location>
        <begin position="147"/>
        <end position="169"/>
    </location>
</feature>
<dbReference type="PROSITE" id="PS50850">
    <property type="entry name" value="MFS"/>
    <property type="match status" value="1"/>
</dbReference>
<reference evidence="8 9" key="1">
    <citation type="journal article" date="2012" name="J. Bacteriol.">
        <title>Draft Genome Sequences for Two Metal-Reducing Pelosinus fermentans Strains Isolated from a Cr(VI)-Contaminated Site and for Type Strain R7.</title>
        <authorList>
            <person name="Brown S.D."/>
            <person name="Podar M."/>
            <person name="Klingeman D.M."/>
            <person name="Johnson C.M."/>
            <person name="Yang Z.K."/>
            <person name="Utturkar S.M."/>
            <person name="Land M.L."/>
            <person name="Mosher J.J."/>
            <person name="Hurt R.A.Jr."/>
            <person name="Phelps T.J."/>
            <person name="Palumbo A.V."/>
            <person name="Arkin A.P."/>
            <person name="Hazen T.C."/>
            <person name="Elias D.A."/>
        </authorList>
    </citation>
    <scope>NUCLEOTIDE SEQUENCE [LARGE SCALE GENOMIC DNA]</scope>
    <source>
        <strain evidence="8 9">B4</strain>
    </source>
</reference>
<evidence type="ECO:0000256" key="4">
    <source>
        <dbReference type="ARBA" id="ARBA00022989"/>
    </source>
</evidence>
<dbReference type="GO" id="GO:0005886">
    <property type="term" value="C:plasma membrane"/>
    <property type="evidence" value="ECO:0007669"/>
    <property type="project" value="UniProtKB-SubCell"/>
</dbReference>
<dbReference type="FunFam" id="1.20.1250.20:FF:000018">
    <property type="entry name" value="MFS transporter permease"/>
    <property type="match status" value="1"/>
</dbReference>
<dbReference type="Proteomes" id="UP000004324">
    <property type="component" value="Unassembled WGS sequence"/>
</dbReference>
<feature type="transmembrane region" description="Helical" evidence="6">
    <location>
        <begin position="407"/>
        <end position="428"/>
    </location>
</feature>
<name>I9LHZ0_9FIRM</name>
<evidence type="ECO:0000256" key="6">
    <source>
        <dbReference type="SAM" id="Phobius"/>
    </source>
</evidence>
<dbReference type="PANTHER" id="PTHR43791:SF30">
    <property type="entry name" value="INNER MEMBRANE TRANSPORT PROTEIN RHMT"/>
    <property type="match status" value="1"/>
</dbReference>
<dbReference type="AlphaFoldDB" id="I9LHZ0"/>
<dbReference type="PANTHER" id="PTHR43791">
    <property type="entry name" value="PERMEASE-RELATED"/>
    <property type="match status" value="1"/>
</dbReference>
<dbReference type="InterPro" id="IPR011701">
    <property type="entry name" value="MFS"/>
</dbReference>
<feature type="transmembrane region" description="Helical" evidence="6">
    <location>
        <begin position="281"/>
        <end position="303"/>
    </location>
</feature>
<protein>
    <submittedName>
        <fullName evidence="8">Major facilitator superfamily MFS_1</fullName>
    </submittedName>
</protein>
<feature type="transmembrane region" description="Helical" evidence="6">
    <location>
        <begin position="337"/>
        <end position="357"/>
    </location>
</feature>
<feature type="transmembrane region" description="Helical" evidence="6">
    <location>
        <begin position="364"/>
        <end position="387"/>
    </location>
</feature>
<evidence type="ECO:0000256" key="3">
    <source>
        <dbReference type="ARBA" id="ARBA00022692"/>
    </source>
</evidence>
<feature type="transmembrane region" description="Helical" evidence="6">
    <location>
        <begin position="248"/>
        <end position="269"/>
    </location>
</feature>
<feature type="transmembrane region" description="Helical" evidence="6">
    <location>
        <begin position="54"/>
        <end position="73"/>
    </location>
</feature>